<evidence type="ECO:0008006" key="7">
    <source>
        <dbReference type="Google" id="ProtNLM"/>
    </source>
</evidence>
<dbReference type="SUPFAM" id="SSF75011">
    <property type="entry name" value="3-carboxy-cis,cis-mucoante lactonizing enzyme"/>
    <property type="match status" value="1"/>
</dbReference>
<dbReference type="EMBL" id="CADCXU010028215">
    <property type="protein sequence ID" value="CAB0014799.1"/>
    <property type="molecule type" value="Genomic_DNA"/>
</dbReference>
<organism evidence="5 6">
    <name type="scientific">Nesidiocoris tenuis</name>
    <dbReference type="NCBI Taxonomy" id="355587"/>
    <lineage>
        <taxon>Eukaryota</taxon>
        <taxon>Metazoa</taxon>
        <taxon>Ecdysozoa</taxon>
        <taxon>Arthropoda</taxon>
        <taxon>Hexapoda</taxon>
        <taxon>Insecta</taxon>
        <taxon>Pterygota</taxon>
        <taxon>Neoptera</taxon>
        <taxon>Paraneoptera</taxon>
        <taxon>Hemiptera</taxon>
        <taxon>Heteroptera</taxon>
        <taxon>Panheteroptera</taxon>
        <taxon>Cimicomorpha</taxon>
        <taxon>Miridae</taxon>
        <taxon>Dicyphina</taxon>
        <taxon>Nesidiocoris</taxon>
    </lineage>
</organism>
<evidence type="ECO:0000256" key="3">
    <source>
        <dbReference type="ARBA" id="ARBA00022525"/>
    </source>
</evidence>
<feature type="chain" id="PRO_5026064341" description="Bee-milk protein" evidence="4">
    <location>
        <begin position="19"/>
        <end position="388"/>
    </location>
</feature>
<sequence length="388" mass="43878">MRGLLGWCLLVAVGIVLAVDDVDKDLSPVEWVGGLTVDSDGDKHYNGVATRAQIFGREAFVTIPKLKPDVKYTCCKLNMTKEIGKETEHILTPFPPGKLPDPETCEGLQSAVDLVIDHFNTIWVLDVGAIYPPKVPHPHHIEDPSRPAQPVICPPKIVAYDAESGKKLHEINLLKFVGPMSRLQFIISDYSSKGSPYVYVTDAGTKKLIVWDVDANEGTAVPLPENCGTEFTPRDVLYAVLVRKSKGNNKIYFTYRSGESMWSIETKYLQEERSMDKAEIVAEKPAKMIILGTDDWNCIYFRYENNPDIYKWDSDARFMKEEFTLVHKSKMIPTHVMPDYDNGCMRVLECPLVEYLQNKIETSKSYNSLTTMCLSEKDIHPPEEPIKK</sequence>
<comment type="subcellular location">
    <subcellularLocation>
        <location evidence="1">Secreted</location>
    </subcellularLocation>
</comment>
<dbReference type="Gene3D" id="2.120.10.30">
    <property type="entry name" value="TolB, C-terminal domain"/>
    <property type="match status" value="1"/>
</dbReference>
<protein>
    <recommendedName>
        <fullName evidence="7">Bee-milk protein</fullName>
    </recommendedName>
</protein>
<dbReference type="PANTHER" id="PTHR10009">
    <property type="entry name" value="PROTEIN YELLOW-RELATED"/>
    <property type="match status" value="1"/>
</dbReference>
<evidence type="ECO:0000256" key="1">
    <source>
        <dbReference type="ARBA" id="ARBA00004613"/>
    </source>
</evidence>
<comment type="similarity">
    <text evidence="2">Belongs to the major royal jelly protein family.</text>
</comment>
<gene>
    <name evidence="5" type="ORF">NTEN_LOCUS19206</name>
</gene>
<reference evidence="5 6" key="1">
    <citation type="submission" date="2020-02" db="EMBL/GenBank/DDBJ databases">
        <authorList>
            <person name="Ferguson B K."/>
        </authorList>
    </citation>
    <scope>NUCLEOTIDE SEQUENCE [LARGE SCALE GENOMIC DNA]</scope>
</reference>
<name>A0A6H5HKQ0_9HEMI</name>
<feature type="signal peptide" evidence="4">
    <location>
        <begin position="1"/>
        <end position="18"/>
    </location>
</feature>
<evidence type="ECO:0000313" key="5">
    <source>
        <dbReference type="EMBL" id="CAB0014799.1"/>
    </source>
</evidence>
<evidence type="ECO:0000313" key="6">
    <source>
        <dbReference type="Proteomes" id="UP000479000"/>
    </source>
</evidence>
<dbReference type="Proteomes" id="UP000479000">
    <property type="component" value="Unassembled WGS sequence"/>
</dbReference>
<dbReference type="Pfam" id="PF03022">
    <property type="entry name" value="MRJP"/>
    <property type="match status" value="1"/>
</dbReference>
<keyword evidence="6" id="KW-1185">Reference proteome</keyword>
<dbReference type="PANTHER" id="PTHR10009:SF8">
    <property type="entry name" value="IP19120P"/>
    <property type="match status" value="1"/>
</dbReference>
<keyword evidence="3" id="KW-0964">Secreted</keyword>
<evidence type="ECO:0000256" key="2">
    <source>
        <dbReference type="ARBA" id="ARBA00009127"/>
    </source>
</evidence>
<dbReference type="AlphaFoldDB" id="A0A6H5HKQ0"/>
<dbReference type="OrthoDB" id="6583604at2759"/>
<accession>A0A6H5HKQ0</accession>
<dbReference type="InterPro" id="IPR011042">
    <property type="entry name" value="6-blade_b-propeller_TolB-like"/>
</dbReference>
<dbReference type="GO" id="GO:0005576">
    <property type="term" value="C:extracellular region"/>
    <property type="evidence" value="ECO:0007669"/>
    <property type="project" value="UniProtKB-SubCell"/>
</dbReference>
<keyword evidence="4" id="KW-0732">Signal</keyword>
<dbReference type="InterPro" id="IPR017996">
    <property type="entry name" value="MRJP/yellow-related"/>
</dbReference>
<proteinExistence type="inferred from homology"/>
<evidence type="ECO:0000256" key="4">
    <source>
        <dbReference type="SAM" id="SignalP"/>
    </source>
</evidence>